<reference evidence="3 4" key="1">
    <citation type="submission" date="2021-04" db="EMBL/GenBank/DDBJ databases">
        <title>Characterization of the biosynthetic gene cluster of new lipopeptides with antitumor activity in the genome of the marine Streptomyces PHM034.</title>
        <authorList>
            <person name="Ceniceros A."/>
            <person name="Canedo L."/>
            <person name="Mendez C."/>
            <person name="Olano C."/>
            <person name="Schleissner C."/>
            <person name="Cuevas C."/>
            <person name="De La Calle F."/>
            <person name="Salas J.A."/>
        </authorList>
    </citation>
    <scope>NUCLEOTIDE SEQUENCE [LARGE SCALE GENOMIC DNA]</scope>
    <source>
        <strain evidence="3 4">PHM034</strain>
    </source>
</reference>
<sequence length="293" mass="31686">MSQHQLPAQHRGGPAAPPDDVTRASAETLPLTAGQREVWLAEQHSPGLHTALRLGEYLEIHGPVDPALFETALRRVVAETDALRVRLVPGDDGPVQILEAELPWTLPFVDVSDAPDADAAARAWISADLARPMDLASGPLFSYALFRLEPDRYWWYHTYHHAAVDAFGYALVARRVAEVYTALAQGRSPAPAPSARCRNWSGPTRTTATARTASRTGSTGCASCPDGRGPPPEPLEPPPGPYPGHRPEPPGPRPARKRRVGNPAYPRNGNRPEPRPSSTSPEPTCCPSRTRGN</sequence>
<protein>
    <recommendedName>
        <fullName evidence="2">Condensation domain-containing protein</fullName>
    </recommendedName>
</protein>
<dbReference type="GO" id="GO:0005829">
    <property type="term" value="C:cytosol"/>
    <property type="evidence" value="ECO:0007669"/>
    <property type="project" value="TreeGrafter"/>
</dbReference>
<feature type="region of interest" description="Disordered" evidence="1">
    <location>
        <begin position="1"/>
        <end position="22"/>
    </location>
</feature>
<dbReference type="GO" id="GO:0009239">
    <property type="term" value="P:enterobactin biosynthetic process"/>
    <property type="evidence" value="ECO:0007669"/>
    <property type="project" value="TreeGrafter"/>
</dbReference>
<name>A0A941FAV3_9ACTN</name>
<keyword evidence="4" id="KW-1185">Reference proteome</keyword>
<accession>A0A941FAV3</accession>
<dbReference type="InterPro" id="IPR023213">
    <property type="entry name" value="CAT-like_dom_sf"/>
</dbReference>
<dbReference type="PANTHER" id="PTHR45527:SF1">
    <property type="entry name" value="FATTY ACID SYNTHASE"/>
    <property type="match status" value="1"/>
</dbReference>
<dbReference type="GO" id="GO:0009366">
    <property type="term" value="C:enterobactin synthetase complex"/>
    <property type="evidence" value="ECO:0007669"/>
    <property type="project" value="TreeGrafter"/>
</dbReference>
<organism evidence="3 4">
    <name type="scientific">Streptomyces tuirus</name>
    <dbReference type="NCBI Taxonomy" id="68278"/>
    <lineage>
        <taxon>Bacteria</taxon>
        <taxon>Bacillati</taxon>
        <taxon>Actinomycetota</taxon>
        <taxon>Actinomycetes</taxon>
        <taxon>Kitasatosporales</taxon>
        <taxon>Streptomycetaceae</taxon>
        <taxon>Streptomyces</taxon>
    </lineage>
</organism>
<dbReference type="GO" id="GO:0047527">
    <property type="term" value="F:2,3-dihydroxybenzoate-serine ligase activity"/>
    <property type="evidence" value="ECO:0007669"/>
    <property type="project" value="TreeGrafter"/>
</dbReference>
<dbReference type="InterPro" id="IPR001242">
    <property type="entry name" value="Condensation_dom"/>
</dbReference>
<dbReference type="Proteomes" id="UP000682308">
    <property type="component" value="Unassembled WGS sequence"/>
</dbReference>
<dbReference type="SUPFAM" id="SSF52777">
    <property type="entry name" value="CoA-dependent acyltransferases"/>
    <property type="match status" value="1"/>
</dbReference>
<feature type="region of interest" description="Disordered" evidence="1">
    <location>
        <begin position="185"/>
        <end position="293"/>
    </location>
</feature>
<gene>
    <name evidence="3" type="ORF">KEF29_13935</name>
</gene>
<dbReference type="PANTHER" id="PTHR45527">
    <property type="entry name" value="NONRIBOSOMAL PEPTIDE SYNTHETASE"/>
    <property type="match status" value="1"/>
</dbReference>
<dbReference type="AlphaFoldDB" id="A0A941FAV3"/>
<feature type="compositionally biased region" description="Pro residues" evidence="1">
    <location>
        <begin position="228"/>
        <end position="253"/>
    </location>
</feature>
<dbReference type="GO" id="GO:0043041">
    <property type="term" value="P:amino acid activation for nonribosomal peptide biosynthetic process"/>
    <property type="evidence" value="ECO:0007669"/>
    <property type="project" value="TreeGrafter"/>
</dbReference>
<feature type="domain" description="Condensation" evidence="2">
    <location>
        <begin position="27"/>
        <end position="192"/>
    </location>
</feature>
<evidence type="ECO:0000313" key="3">
    <source>
        <dbReference type="EMBL" id="MBR8640044.1"/>
    </source>
</evidence>
<evidence type="ECO:0000313" key="4">
    <source>
        <dbReference type="Proteomes" id="UP000682308"/>
    </source>
</evidence>
<feature type="compositionally biased region" description="Low complexity" evidence="1">
    <location>
        <begin position="201"/>
        <end position="220"/>
    </location>
</feature>
<evidence type="ECO:0000259" key="2">
    <source>
        <dbReference type="Pfam" id="PF00668"/>
    </source>
</evidence>
<dbReference type="GO" id="GO:0008610">
    <property type="term" value="P:lipid biosynthetic process"/>
    <property type="evidence" value="ECO:0007669"/>
    <property type="project" value="UniProtKB-ARBA"/>
</dbReference>
<dbReference type="GO" id="GO:0031177">
    <property type="term" value="F:phosphopantetheine binding"/>
    <property type="evidence" value="ECO:0007669"/>
    <property type="project" value="TreeGrafter"/>
</dbReference>
<dbReference type="Pfam" id="PF00668">
    <property type="entry name" value="Condensation"/>
    <property type="match status" value="1"/>
</dbReference>
<comment type="caution">
    <text evidence="3">The sequence shown here is derived from an EMBL/GenBank/DDBJ whole genome shotgun (WGS) entry which is preliminary data.</text>
</comment>
<dbReference type="Gene3D" id="3.30.559.10">
    <property type="entry name" value="Chloramphenicol acetyltransferase-like domain"/>
    <property type="match status" value="1"/>
</dbReference>
<dbReference type="EMBL" id="JAGTPG010000002">
    <property type="protein sequence ID" value="MBR8640044.1"/>
    <property type="molecule type" value="Genomic_DNA"/>
</dbReference>
<evidence type="ECO:0000256" key="1">
    <source>
        <dbReference type="SAM" id="MobiDB-lite"/>
    </source>
</evidence>
<feature type="compositionally biased region" description="Low complexity" evidence="1">
    <location>
        <begin position="276"/>
        <end position="293"/>
    </location>
</feature>
<proteinExistence type="predicted"/>